<feature type="chain" id="PRO_5021390809" description="Outer membrane beta-barrel protein" evidence="1">
    <location>
        <begin position="30"/>
        <end position="448"/>
    </location>
</feature>
<organism evidence="2 3">
    <name type="scientific">Amaricoccus solimangrovi</name>
    <dbReference type="NCBI Taxonomy" id="2589815"/>
    <lineage>
        <taxon>Bacteria</taxon>
        <taxon>Pseudomonadati</taxon>
        <taxon>Pseudomonadota</taxon>
        <taxon>Alphaproteobacteria</taxon>
        <taxon>Rhodobacterales</taxon>
        <taxon>Paracoccaceae</taxon>
        <taxon>Amaricoccus</taxon>
    </lineage>
</organism>
<protein>
    <recommendedName>
        <fullName evidence="4">Outer membrane beta-barrel protein</fullName>
    </recommendedName>
</protein>
<proteinExistence type="predicted"/>
<evidence type="ECO:0000313" key="2">
    <source>
        <dbReference type="EMBL" id="TPE48426.1"/>
    </source>
</evidence>
<name>A0A501WRN1_9RHOB</name>
<reference evidence="2 3" key="1">
    <citation type="submission" date="2019-06" db="EMBL/GenBank/DDBJ databases">
        <title>A novel bacterium of genus Amaricoccus, isolated from marine sediment.</title>
        <authorList>
            <person name="Huang H."/>
            <person name="Mo K."/>
            <person name="Hu Y."/>
        </authorList>
    </citation>
    <scope>NUCLEOTIDE SEQUENCE [LARGE SCALE GENOMIC DNA]</scope>
    <source>
        <strain evidence="2 3">HB172011</strain>
    </source>
</reference>
<keyword evidence="3" id="KW-1185">Reference proteome</keyword>
<dbReference type="AlphaFoldDB" id="A0A501WRN1"/>
<gene>
    <name evidence="2" type="ORF">FJM51_17855</name>
</gene>
<accession>A0A501WRN1</accession>
<evidence type="ECO:0000256" key="1">
    <source>
        <dbReference type="SAM" id="SignalP"/>
    </source>
</evidence>
<evidence type="ECO:0000313" key="3">
    <source>
        <dbReference type="Proteomes" id="UP000319255"/>
    </source>
</evidence>
<dbReference type="Proteomes" id="UP000319255">
    <property type="component" value="Unassembled WGS sequence"/>
</dbReference>
<keyword evidence="1" id="KW-0732">Signal</keyword>
<feature type="signal peptide" evidence="1">
    <location>
        <begin position="1"/>
        <end position="29"/>
    </location>
</feature>
<dbReference type="OrthoDB" id="7756354at2"/>
<dbReference type="EMBL" id="VFRP01000022">
    <property type="protein sequence ID" value="TPE48426.1"/>
    <property type="molecule type" value="Genomic_DNA"/>
</dbReference>
<comment type="caution">
    <text evidence="2">The sequence shown here is derived from an EMBL/GenBank/DDBJ whole genome shotgun (WGS) entry which is preliminary data.</text>
</comment>
<evidence type="ECO:0008006" key="4">
    <source>
        <dbReference type="Google" id="ProtNLM"/>
    </source>
</evidence>
<sequence length="448" mass="48862">MRRAFKAPPIGAPSLTALLLAGSAGGAFAQAILETPPDGSSLSATISERFEANDNYRLDDPSPGTTYYADTRLAVDYLRQTDNQSFALGFNTGLRALWEAEEDFDFVLASPTSANLGYQNEWANGVFNAIFTYRQRQVDYTIDPDPAIPDGTPDDLNQLRGNSREMRYDADVGVVWGTATRSSYELRFLGTRIDYTEDDPDQVARTTLQGQGAWNLQLTPVLASSITLDYLNYNAENEAKTELDRGQVGAGVIYTPSEVLTLGAGIDYAKRKRTDLVDGERETTDNSSGPGVNGNFRYILPDFVLTGNGEWTTAAPTDRFFGNIRGVYALPRGRIAGRVFQNYTGSSGGGNEARVTGAGLQLVRDINEVSSFGVDFSYAIQVDVEDGVNDTAGPDIKRMALTASYSHDLTAYVSAEMGYTYQSRDEDPTNASSNAVYFQIGRAFDVLR</sequence>
<dbReference type="RefSeq" id="WP_140455492.1">
    <property type="nucleotide sequence ID" value="NZ_VFRP01000022.1"/>
</dbReference>